<protein>
    <submittedName>
        <fullName evidence="1">Uncharacterized protein</fullName>
    </submittedName>
</protein>
<organism evidence="1 2">
    <name type="scientific">Candidatus Staskawiczbacteria bacterium RIFCSPHIGHO2_01_FULL_34_27</name>
    <dbReference type="NCBI Taxonomy" id="1802199"/>
    <lineage>
        <taxon>Bacteria</taxon>
        <taxon>Candidatus Staskawicziibacteriota</taxon>
    </lineage>
</organism>
<name>A0A1G2HJA4_9BACT</name>
<dbReference type="AlphaFoldDB" id="A0A1G2HJA4"/>
<dbReference type="EMBL" id="MHOL01000019">
    <property type="protein sequence ID" value="OGZ62557.1"/>
    <property type="molecule type" value="Genomic_DNA"/>
</dbReference>
<sequence length="81" mass="9060">MNIKNKFTICVVSLTAMTYSVGWYNKNVGHYEPNAVLSTYGDISPENTSGAILNRGQYIQGTIENRLEKSVISISLFKKIE</sequence>
<gene>
    <name evidence="1" type="ORF">A2639_00550</name>
</gene>
<accession>A0A1G2HJA4</accession>
<proteinExistence type="predicted"/>
<evidence type="ECO:0000313" key="1">
    <source>
        <dbReference type="EMBL" id="OGZ62557.1"/>
    </source>
</evidence>
<comment type="caution">
    <text evidence="1">The sequence shown here is derived from an EMBL/GenBank/DDBJ whole genome shotgun (WGS) entry which is preliminary data.</text>
</comment>
<evidence type="ECO:0000313" key="2">
    <source>
        <dbReference type="Proteomes" id="UP000178991"/>
    </source>
</evidence>
<dbReference type="Proteomes" id="UP000178991">
    <property type="component" value="Unassembled WGS sequence"/>
</dbReference>
<reference evidence="1 2" key="1">
    <citation type="journal article" date="2016" name="Nat. Commun.">
        <title>Thousands of microbial genomes shed light on interconnected biogeochemical processes in an aquifer system.</title>
        <authorList>
            <person name="Anantharaman K."/>
            <person name="Brown C.T."/>
            <person name="Hug L.A."/>
            <person name="Sharon I."/>
            <person name="Castelle C.J."/>
            <person name="Probst A.J."/>
            <person name="Thomas B.C."/>
            <person name="Singh A."/>
            <person name="Wilkins M.J."/>
            <person name="Karaoz U."/>
            <person name="Brodie E.L."/>
            <person name="Williams K.H."/>
            <person name="Hubbard S.S."/>
            <person name="Banfield J.F."/>
        </authorList>
    </citation>
    <scope>NUCLEOTIDE SEQUENCE [LARGE SCALE GENOMIC DNA]</scope>
</reference>